<evidence type="ECO:0000256" key="3">
    <source>
        <dbReference type="ARBA" id="ARBA00020422"/>
    </source>
</evidence>
<evidence type="ECO:0000256" key="2">
    <source>
        <dbReference type="ARBA" id="ARBA00004496"/>
    </source>
</evidence>
<dbReference type="EMBL" id="FOIM01000005">
    <property type="protein sequence ID" value="SET38437.1"/>
    <property type="molecule type" value="Genomic_DNA"/>
</dbReference>
<keyword evidence="5" id="KW-0598">Phosphotransferase system</keyword>
<proteinExistence type="predicted"/>
<dbReference type="AlphaFoldDB" id="A0A1I0E142"/>
<keyword evidence="4" id="KW-0963">Cytoplasm</keyword>
<dbReference type="GO" id="GO:0009401">
    <property type="term" value="P:phosphoenolpyruvate-dependent sugar phosphotransferase system"/>
    <property type="evidence" value="ECO:0007669"/>
    <property type="project" value="UniProtKB-KW"/>
</dbReference>
<dbReference type="PROSITE" id="PS51350">
    <property type="entry name" value="PTS_HPR_DOM"/>
    <property type="match status" value="1"/>
</dbReference>
<dbReference type="PANTHER" id="PTHR33705:SF2">
    <property type="entry name" value="PHOSPHOCARRIER PROTEIN NPR"/>
    <property type="match status" value="1"/>
</dbReference>
<dbReference type="InterPro" id="IPR050399">
    <property type="entry name" value="HPr"/>
</dbReference>
<accession>A0A1I0E142</accession>
<evidence type="ECO:0000313" key="8">
    <source>
        <dbReference type="Proteomes" id="UP000198508"/>
    </source>
</evidence>
<gene>
    <name evidence="7" type="ORF">SAMN05216313_105187</name>
</gene>
<comment type="function">
    <text evidence="1">General (non sugar-specific) component of the phosphoenolpyruvate-dependent sugar phosphotransferase system (sugar PTS). This major carbohydrate active-transport system catalyzes the phosphorylation of incoming sugar substrates concomitantly with their translocation across the cell membrane. The phosphoryl group from phosphoenolpyruvate (PEP) is transferred to the phosphoryl carrier protein HPr by enzyme I. Phospho-HPr then transfers it to the PTS EIIA domain.</text>
</comment>
<reference evidence="8" key="1">
    <citation type="submission" date="2016-10" db="EMBL/GenBank/DDBJ databases">
        <authorList>
            <person name="Varghese N."/>
            <person name="Submissions S."/>
        </authorList>
    </citation>
    <scope>NUCLEOTIDE SEQUENCE [LARGE SCALE GENOMIC DNA]</scope>
    <source>
        <strain evidence="8">NLAE-zl-G277</strain>
    </source>
</reference>
<dbReference type="PANTHER" id="PTHR33705">
    <property type="entry name" value="PHOSPHOCARRIER PROTEIN HPR"/>
    <property type="match status" value="1"/>
</dbReference>
<dbReference type="InterPro" id="IPR001020">
    <property type="entry name" value="PTS_HPr_His_P_site"/>
</dbReference>
<protein>
    <recommendedName>
        <fullName evidence="3">Phosphocarrier protein HPr</fullName>
    </recommendedName>
</protein>
<comment type="subcellular location">
    <subcellularLocation>
        <location evidence="2">Cytoplasm</location>
    </subcellularLocation>
</comment>
<dbReference type="NCBIfam" id="TIGR01003">
    <property type="entry name" value="PTS_HPr_family"/>
    <property type="match status" value="1"/>
</dbReference>
<evidence type="ECO:0000256" key="1">
    <source>
        <dbReference type="ARBA" id="ARBA00003681"/>
    </source>
</evidence>
<dbReference type="GO" id="GO:0005737">
    <property type="term" value="C:cytoplasm"/>
    <property type="evidence" value="ECO:0007669"/>
    <property type="project" value="UniProtKB-SubCell"/>
</dbReference>
<keyword evidence="8" id="KW-1185">Reference proteome</keyword>
<evidence type="ECO:0000256" key="4">
    <source>
        <dbReference type="ARBA" id="ARBA00022490"/>
    </source>
</evidence>
<evidence type="ECO:0000313" key="7">
    <source>
        <dbReference type="EMBL" id="SET38437.1"/>
    </source>
</evidence>
<sequence length="90" mass="9583">MVKGTTVIKNKTGLHARPASDFVQAAGKFSSSITIRRVDEEDDEANAKSIIFLLSLGLCQGEEVEITAKGDDEQEAVDALIALIDSGFGE</sequence>
<dbReference type="Proteomes" id="UP000198508">
    <property type="component" value="Unassembled WGS sequence"/>
</dbReference>
<organism evidence="7 8">
    <name type="scientific">Enterocloster lavalensis</name>
    <dbReference type="NCBI Taxonomy" id="460384"/>
    <lineage>
        <taxon>Bacteria</taxon>
        <taxon>Bacillati</taxon>
        <taxon>Bacillota</taxon>
        <taxon>Clostridia</taxon>
        <taxon>Lachnospirales</taxon>
        <taxon>Lachnospiraceae</taxon>
        <taxon>Enterocloster</taxon>
    </lineage>
</organism>
<dbReference type="SUPFAM" id="SSF55594">
    <property type="entry name" value="HPr-like"/>
    <property type="match status" value="1"/>
</dbReference>
<dbReference type="InterPro" id="IPR000032">
    <property type="entry name" value="HPr-like"/>
</dbReference>
<name>A0A1I0E142_9FIRM</name>
<feature type="domain" description="HPr" evidence="6">
    <location>
        <begin position="1"/>
        <end position="90"/>
    </location>
</feature>
<dbReference type="STRING" id="460384.SAMN05216313_105187"/>
<dbReference type="GeneID" id="93276526"/>
<dbReference type="PROSITE" id="PS00369">
    <property type="entry name" value="PTS_HPR_HIS"/>
    <property type="match status" value="1"/>
</dbReference>
<dbReference type="CDD" id="cd00367">
    <property type="entry name" value="PTS-HPr_like"/>
    <property type="match status" value="1"/>
</dbReference>
<evidence type="ECO:0000256" key="5">
    <source>
        <dbReference type="ARBA" id="ARBA00022683"/>
    </source>
</evidence>
<dbReference type="Gene3D" id="3.30.1340.10">
    <property type="entry name" value="HPr-like"/>
    <property type="match status" value="1"/>
</dbReference>
<dbReference type="InterPro" id="IPR035895">
    <property type="entry name" value="HPr-like_sf"/>
</dbReference>
<dbReference type="PRINTS" id="PR00107">
    <property type="entry name" value="PHOSPHOCPHPR"/>
</dbReference>
<evidence type="ECO:0000259" key="6">
    <source>
        <dbReference type="PROSITE" id="PS51350"/>
    </source>
</evidence>
<dbReference type="RefSeq" id="WP_092361850.1">
    <property type="nucleotide sequence ID" value="NZ_CAJJSN010000006.1"/>
</dbReference>
<dbReference type="Pfam" id="PF00381">
    <property type="entry name" value="PTS-HPr"/>
    <property type="match status" value="1"/>
</dbReference>